<dbReference type="Pfam" id="PF12638">
    <property type="entry name" value="Staygreen"/>
    <property type="match status" value="1"/>
</dbReference>
<organism evidence="2 3">
    <name type="scientific">Peptoniphilus harei</name>
    <dbReference type="NCBI Taxonomy" id="54005"/>
    <lineage>
        <taxon>Bacteria</taxon>
        <taxon>Bacillati</taxon>
        <taxon>Bacillota</taxon>
        <taxon>Tissierellia</taxon>
        <taxon>Tissierellales</taxon>
        <taxon>Peptoniphilaceae</taxon>
        <taxon>Peptoniphilus</taxon>
    </lineage>
</organism>
<protein>
    <submittedName>
        <fullName evidence="2">Staygreen protein</fullName>
    </submittedName>
</protein>
<sequence length="157" mass="18950">MKNLKVIEKDCVKDLELKKRKYILSHDDETGELFVDIVDSLDDFTMSEEKDEVFGYWEDEYFVFECFLDNENSKFSTKARFIIFKEHLQNSLLAMVKAERKLKFSDTDIYVKEIYNSKDEKFNIRLVEKTLRDYVYKEDGTFVEYRKGFDYKSLKNI</sequence>
<dbReference type="OrthoDB" id="1684395at2"/>
<evidence type="ECO:0000313" key="3">
    <source>
        <dbReference type="Proteomes" id="UP000250070"/>
    </source>
</evidence>
<feature type="domain" description="Staygreen protein" evidence="1">
    <location>
        <begin position="15"/>
        <end position="106"/>
    </location>
</feature>
<proteinExistence type="predicted"/>
<dbReference type="AlphaFoldDB" id="A0A2X1XSD8"/>
<dbReference type="RefSeq" id="WP_112889419.1">
    <property type="nucleotide sequence ID" value="NZ_CP068103.1"/>
</dbReference>
<accession>A0A2X1XSD8</accession>
<dbReference type="EMBL" id="UATM01000032">
    <property type="protein sequence ID" value="SPY46558.1"/>
    <property type="molecule type" value="Genomic_DNA"/>
</dbReference>
<dbReference type="Proteomes" id="UP000250070">
    <property type="component" value="Unassembled WGS sequence"/>
</dbReference>
<evidence type="ECO:0000313" key="2">
    <source>
        <dbReference type="EMBL" id="SPY46558.1"/>
    </source>
</evidence>
<evidence type="ECO:0000259" key="1">
    <source>
        <dbReference type="Pfam" id="PF12638"/>
    </source>
</evidence>
<dbReference type="InterPro" id="IPR024438">
    <property type="entry name" value="Staygreen"/>
</dbReference>
<name>A0A2X1XSD8_9FIRM</name>
<dbReference type="GeneID" id="83862068"/>
<gene>
    <name evidence="2" type="ORF">NCTC13076_00554</name>
</gene>
<reference evidence="2 3" key="1">
    <citation type="submission" date="2018-06" db="EMBL/GenBank/DDBJ databases">
        <authorList>
            <consortium name="Pathogen Informatics"/>
            <person name="Doyle S."/>
        </authorList>
    </citation>
    <scope>NUCLEOTIDE SEQUENCE [LARGE SCALE GENOMIC DNA]</scope>
    <source>
        <strain evidence="2 3">NCTC13076</strain>
    </source>
</reference>